<accession>A0AAW2TCA9</accession>
<dbReference type="AlphaFoldDB" id="A0AAW2TCA9"/>
<evidence type="ECO:0000256" key="1">
    <source>
        <dbReference type="SAM" id="MobiDB-lite"/>
    </source>
</evidence>
<name>A0AAW2TCA9_9LAMI</name>
<reference evidence="2" key="2">
    <citation type="journal article" date="2024" name="Plant">
        <title>Genomic evolution and insights into agronomic trait innovations of Sesamum species.</title>
        <authorList>
            <person name="Miao H."/>
            <person name="Wang L."/>
            <person name="Qu L."/>
            <person name="Liu H."/>
            <person name="Sun Y."/>
            <person name="Le M."/>
            <person name="Wang Q."/>
            <person name="Wei S."/>
            <person name="Zheng Y."/>
            <person name="Lin W."/>
            <person name="Duan Y."/>
            <person name="Cao H."/>
            <person name="Xiong S."/>
            <person name="Wang X."/>
            <person name="Wei L."/>
            <person name="Li C."/>
            <person name="Ma Q."/>
            <person name="Ju M."/>
            <person name="Zhao R."/>
            <person name="Li G."/>
            <person name="Mu C."/>
            <person name="Tian Q."/>
            <person name="Mei H."/>
            <person name="Zhang T."/>
            <person name="Gao T."/>
            <person name="Zhang H."/>
        </authorList>
    </citation>
    <scope>NUCLEOTIDE SEQUENCE</scope>
    <source>
        <strain evidence="2">KEN1</strain>
    </source>
</reference>
<comment type="caution">
    <text evidence="2">The sequence shown here is derived from an EMBL/GenBank/DDBJ whole genome shotgun (WGS) entry which is preliminary data.</text>
</comment>
<gene>
    <name evidence="2" type="ORF">Slati_4237800</name>
</gene>
<feature type="region of interest" description="Disordered" evidence="1">
    <location>
        <begin position="1"/>
        <end position="26"/>
    </location>
</feature>
<organism evidence="2">
    <name type="scientific">Sesamum latifolium</name>
    <dbReference type="NCBI Taxonomy" id="2727402"/>
    <lineage>
        <taxon>Eukaryota</taxon>
        <taxon>Viridiplantae</taxon>
        <taxon>Streptophyta</taxon>
        <taxon>Embryophyta</taxon>
        <taxon>Tracheophyta</taxon>
        <taxon>Spermatophyta</taxon>
        <taxon>Magnoliopsida</taxon>
        <taxon>eudicotyledons</taxon>
        <taxon>Gunneridae</taxon>
        <taxon>Pentapetalae</taxon>
        <taxon>asterids</taxon>
        <taxon>lamiids</taxon>
        <taxon>Lamiales</taxon>
        <taxon>Pedaliaceae</taxon>
        <taxon>Sesamum</taxon>
    </lineage>
</organism>
<sequence length="135" mass="14114">MARVRQFRGSSSAMTVSVKGTPCRSSSGAPSIWYFMSCRPFCRCSRRASHCGGTSRGSGRGISRLLPAGSTGTGASASPSSSRTSASGGGANRGGCYTHALVGQPSRSVGWLQVMRATVPPWRCQKTCFDDEGQL</sequence>
<proteinExistence type="predicted"/>
<dbReference type="EMBL" id="JACGWN010000015">
    <property type="protein sequence ID" value="KAL0402079.1"/>
    <property type="molecule type" value="Genomic_DNA"/>
</dbReference>
<protein>
    <submittedName>
        <fullName evidence="2">Uncharacterized protein</fullName>
    </submittedName>
</protein>
<reference evidence="2" key="1">
    <citation type="submission" date="2020-06" db="EMBL/GenBank/DDBJ databases">
        <authorList>
            <person name="Li T."/>
            <person name="Hu X."/>
            <person name="Zhang T."/>
            <person name="Song X."/>
            <person name="Zhang H."/>
            <person name="Dai N."/>
            <person name="Sheng W."/>
            <person name="Hou X."/>
            <person name="Wei L."/>
        </authorList>
    </citation>
    <scope>NUCLEOTIDE SEQUENCE</scope>
    <source>
        <strain evidence="2">KEN1</strain>
        <tissue evidence="2">Leaf</tissue>
    </source>
</reference>
<evidence type="ECO:0000313" key="2">
    <source>
        <dbReference type="EMBL" id="KAL0402079.1"/>
    </source>
</evidence>
<feature type="region of interest" description="Disordered" evidence="1">
    <location>
        <begin position="48"/>
        <end position="91"/>
    </location>
</feature>
<feature type="compositionally biased region" description="Low complexity" evidence="1">
    <location>
        <begin position="61"/>
        <end position="86"/>
    </location>
</feature>